<dbReference type="Pfam" id="PF00248">
    <property type="entry name" value="Aldo_ket_red"/>
    <property type="match status" value="1"/>
</dbReference>
<reference evidence="3" key="1">
    <citation type="submission" date="2015-01" db="EMBL/GenBank/DDBJ databases">
        <authorList>
            <person name="Durling Mikael"/>
        </authorList>
    </citation>
    <scope>NUCLEOTIDE SEQUENCE</scope>
</reference>
<accession>A0A0B7K010</accession>
<name>A0A0B7K010_BIOOC</name>
<evidence type="ECO:0000256" key="1">
    <source>
        <dbReference type="ARBA" id="ARBA00023002"/>
    </source>
</evidence>
<evidence type="ECO:0000313" key="3">
    <source>
        <dbReference type="EMBL" id="CEO48235.1"/>
    </source>
</evidence>
<dbReference type="PANTHER" id="PTHR43364:SF4">
    <property type="entry name" value="NAD(P)-LINKED OXIDOREDUCTASE SUPERFAMILY PROTEIN"/>
    <property type="match status" value="1"/>
</dbReference>
<dbReference type="InterPro" id="IPR023210">
    <property type="entry name" value="NADP_OxRdtase_dom"/>
</dbReference>
<dbReference type="GO" id="GO:0016491">
    <property type="term" value="F:oxidoreductase activity"/>
    <property type="evidence" value="ECO:0007669"/>
    <property type="project" value="UniProtKB-KW"/>
</dbReference>
<dbReference type="PRINTS" id="PR00069">
    <property type="entry name" value="ALDKETRDTASE"/>
</dbReference>
<sequence length="329" mass="35766">MSSKTPPKYILGTFSVGDPHTFPGIGIVHFHTEEDVKGLVDAFYNRGYRDIDTARNYGESEARLGKAGVTSLFTVHTKVRSGPPGAHEPAKIKASIEESLDALQSSKVETMFLHTPDRQTPFEDTLKAMNDAFKQGKFEKLGISNYSVAEVQKILDICEQNGYIKPSVYQGQYNAMVRGGEKKLFPLLRKNGIAFFGFSLLLTSNTSPALGGLLSGHVSTSRRWQEDTIVGKMYVPFYSHSSVQASAASIRATAQKYDISGHAAALRWTAFHSVLDGECGDGLIFGVSKVEHLHESLDALEAGPLPVELAEAISAIYDTVAGNGPPFHI</sequence>
<dbReference type="PANTHER" id="PTHR43364">
    <property type="entry name" value="NADH-SPECIFIC METHYLGLYOXAL REDUCTASE-RELATED"/>
    <property type="match status" value="1"/>
</dbReference>
<dbReference type="InterPro" id="IPR050523">
    <property type="entry name" value="AKR_Detox_Biosynth"/>
</dbReference>
<protein>
    <recommendedName>
        <fullName evidence="2">NADP-dependent oxidoreductase domain-containing protein</fullName>
    </recommendedName>
</protein>
<feature type="domain" description="NADP-dependent oxidoreductase" evidence="2">
    <location>
        <begin position="10"/>
        <end position="317"/>
    </location>
</feature>
<gene>
    <name evidence="3" type="ORF">BN869_000004292_1</name>
</gene>
<dbReference type="InterPro" id="IPR020471">
    <property type="entry name" value="AKR"/>
</dbReference>
<dbReference type="EMBL" id="CDPU01000010">
    <property type="protein sequence ID" value="CEO48235.1"/>
    <property type="molecule type" value="Genomic_DNA"/>
</dbReference>
<organism evidence="3">
    <name type="scientific">Bionectria ochroleuca</name>
    <name type="common">Gliocladium roseum</name>
    <dbReference type="NCBI Taxonomy" id="29856"/>
    <lineage>
        <taxon>Eukaryota</taxon>
        <taxon>Fungi</taxon>
        <taxon>Dikarya</taxon>
        <taxon>Ascomycota</taxon>
        <taxon>Pezizomycotina</taxon>
        <taxon>Sordariomycetes</taxon>
        <taxon>Hypocreomycetidae</taxon>
        <taxon>Hypocreales</taxon>
        <taxon>Bionectriaceae</taxon>
        <taxon>Clonostachys</taxon>
    </lineage>
</organism>
<dbReference type="Gene3D" id="3.20.20.100">
    <property type="entry name" value="NADP-dependent oxidoreductase domain"/>
    <property type="match status" value="1"/>
</dbReference>
<proteinExistence type="predicted"/>
<dbReference type="AlphaFoldDB" id="A0A0B7K010"/>
<evidence type="ECO:0000259" key="2">
    <source>
        <dbReference type="Pfam" id="PF00248"/>
    </source>
</evidence>
<dbReference type="CDD" id="cd19075">
    <property type="entry name" value="AKR_AKR7A1-5"/>
    <property type="match status" value="1"/>
</dbReference>
<keyword evidence="1" id="KW-0560">Oxidoreductase</keyword>
<dbReference type="SUPFAM" id="SSF51430">
    <property type="entry name" value="NAD(P)-linked oxidoreductase"/>
    <property type="match status" value="1"/>
</dbReference>
<dbReference type="InterPro" id="IPR036812">
    <property type="entry name" value="NAD(P)_OxRdtase_dom_sf"/>
</dbReference>